<dbReference type="PANTHER" id="PTHR16515">
    <property type="entry name" value="PR DOMAIN ZINC FINGER PROTEIN"/>
    <property type="match status" value="1"/>
</dbReference>
<dbReference type="GO" id="GO:0005634">
    <property type="term" value="C:nucleus"/>
    <property type="evidence" value="ECO:0007669"/>
    <property type="project" value="UniProtKB-SubCell"/>
</dbReference>
<evidence type="ECO:0000256" key="9">
    <source>
        <dbReference type="ARBA" id="ARBA00023015"/>
    </source>
</evidence>
<proteinExistence type="predicted"/>
<dbReference type="Pfam" id="PF21549">
    <property type="entry name" value="PRDM2_PR"/>
    <property type="match status" value="1"/>
</dbReference>
<keyword evidence="6" id="KW-0677">Repeat</keyword>
<dbReference type="InterPro" id="IPR044417">
    <property type="entry name" value="PRDM7_9_PR-SET"/>
</dbReference>
<evidence type="ECO:0000256" key="8">
    <source>
        <dbReference type="ARBA" id="ARBA00022833"/>
    </source>
</evidence>
<evidence type="ECO:0000256" key="4">
    <source>
        <dbReference type="ARBA" id="ARBA00022691"/>
    </source>
</evidence>
<dbReference type="GO" id="GO:0008270">
    <property type="term" value="F:zinc ion binding"/>
    <property type="evidence" value="ECO:0007669"/>
    <property type="project" value="UniProtKB-KW"/>
</dbReference>
<dbReference type="GO" id="GO:0010468">
    <property type="term" value="P:regulation of gene expression"/>
    <property type="evidence" value="ECO:0007669"/>
    <property type="project" value="TreeGrafter"/>
</dbReference>
<accession>A0A8J4UYE8</accession>
<dbReference type="CDD" id="cd19193">
    <property type="entry name" value="PR-SET_PRDM7_9"/>
    <property type="match status" value="1"/>
</dbReference>
<evidence type="ECO:0000256" key="6">
    <source>
        <dbReference type="ARBA" id="ARBA00022737"/>
    </source>
</evidence>
<evidence type="ECO:0000256" key="11">
    <source>
        <dbReference type="ARBA" id="ARBA00023242"/>
    </source>
</evidence>
<evidence type="ECO:0000256" key="1">
    <source>
        <dbReference type="ARBA" id="ARBA00004123"/>
    </source>
</evidence>
<dbReference type="InterPro" id="IPR050331">
    <property type="entry name" value="Zinc_finger"/>
</dbReference>
<evidence type="ECO:0000259" key="12">
    <source>
        <dbReference type="PROSITE" id="PS50280"/>
    </source>
</evidence>
<evidence type="ECO:0000256" key="5">
    <source>
        <dbReference type="ARBA" id="ARBA00022723"/>
    </source>
</evidence>
<evidence type="ECO:0000313" key="13">
    <source>
        <dbReference type="EMBL" id="KAF5906200.1"/>
    </source>
</evidence>
<sequence>MSFISVEHLDGDFLKTHLKQEESENADFLCTLNSVNCFTPDDQMDGGFQMKQLKKEEPEDDEYLYCEGCRSFFINKCEVHGPALFIADTPVPLGVHDRARKTLPPGLTVQESGIGDAGLGVFNMGETVPVGVHFGPCQGDLVDCEEAMNSGYSWVIYRDGQCEQYIDGRKEVHANWMRFVNCSCDNEEQNLVAFQYNGGIFYRCCRPIRPGQELLVWYAEEYAKNLSIAFGYIWKKKCTAN</sequence>
<name>A0A8J4UYE8_CLAMG</name>
<evidence type="ECO:0000256" key="10">
    <source>
        <dbReference type="ARBA" id="ARBA00023163"/>
    </source>
</evidence>
<keyword evidence="5" id="KW-0479">Metal-binding</keyword>
<dbReference type="EMBL" id="QNUK01000036">
    <property type="protein sequence ID" value="KAF5906200.1"/>
    <property type="molecule type" value="Genomic_DNA"/>
</dbReference>
<keyword evidence="14" id="KW-1185">Reference proteome</keyword>
<keyword evidence="10" id="KW-0804">Transcription</keyword>
<reference evidence="13" key="1">
    <citation type="submission" date="2020-07" db="EMBL/GenBank/DDBJ databases">
        <title>Clarias magur genome sequencing, assembly and annotation.</title>
        <authorList>
            <person name="Kushwaha B."/>
            <person name="Kumar R."/>
            <person name="Das P."/>
            <person name="Joshi C.G."/>
            <person name="Kumar D."/>
            <person name="Nagpure N.S."/>
            <person name="Pandey M."/>
            <person name="Agarwal S."/>
            <person name="Srivastava S."/>
            <person name="Singh M."/>
            <person name="Sahoo L."/>
            <person name="Jayasankar P."/>
            <person name="Meher P.K."/>
            <person name="Koringa P.G."/>
            <person name="Iquebal M.A."/>
            <person name="Das S.P."/>
            <person name="Bit A."/>
            <person name="Patnaik S."/>
            <person name="Patel N."/>
            <person name="Shah T.M."/>
            <person name="Hinsu A."/>
            <person name="Jena J.K."/>
        </authorList>
    </citation>
    <scope>NUCLEOTIDE SEQUENCE</scope>
    <source>
        <strain evidence="13">CIFAMagur01</strain>
        <tissue evidence="13">Testis</tissue>
    </source>
</reference>
<dbReference type="OrthoDB" id="9439903at2759"/>
<feature type="non-terminal residue" evidence="13">
    <location>
        <position position="241"/>
    </location>
</feature>
<gene>
    <name evidence="13" type="ORF">DAT39_004117</name>
</gene>
<comment type="subcellular location">
    <subcellularLocation>
        <location evidence="1">Nucleus</location>
    </subcellularLocation>
</comment>
<keyword evidence="11" id="KW-0539">Nucleus</keyword>
<dbReference type="PROSITE" id="PS50280">
    <property type="entry name" value="SET"/>
    <property type="match status" value="1"/>
</dbReference>
<organism evidence="13 14">
    <name type="scientific">Clarias magur</name>
    <name type="common">Asian catfish</name>
    <name type="synonym">Macropteronotus magur</name>
    <dbReference type="NCBI Taxonomy" id="1594786"/>
    <lineage>
        <taxon>Eukaryota</taxon>
        <taxon>Metazoa</taxon>
        <taxon>Chordata</taxon>
        <taxon>Craniata</taxon>
        <taxon>Vertebrata</taxon>
        <taxon>Euteleostomi</taxon>
        <taxon>Actinopterygii</taxon>
        <taxon>Neopterygii</taxon>
        <taxon>Teleostei</taxon>
        <taxon>Ostariophysi</taxon>
        <taxon>Siluriformes</taxon>
        <taxon>Clariidae</taxon>
        <taxon>Clarias</taxon>
    </lineage>
</organism>
<dbReference type="GO" id="GO:0042054">
    <property type="term" value="F:histone methyltransferase activity"/>
    <property type="evidence" value="ECO:0007669"/>
    <property type="project" value="InterPro"/>
</dbReference>
<dbReference type="SUPFAM" id="SSF82199">
    <property type="entry name" value="SET domain"/>
    <property type="match status" value="1"/>
</dbReference>
<dbReference type="InterPro" id="IPR001214">
    <property type="entry name" value="SET_dom"/>
</dbReference>
<keyword evidence="9" id="KW-0805">Transcription regulation</keyword>
<evidence type="ECO:0000256" key="7">
    <source>
        <dbReference type="ARBA" id="ARBA00022771"/>
    </source>
</evidence>
<feature type="domain" description="SET" evidence="12">
    <location>
        <begin position="105"/>
        <end position="219"/>
    </location>
</feature>
<protein>
    <submittedName>
        <fullName evidence="13">Zinc finger protein</fullName>
    </submittedName>
</protein>
<evidence type="ECO:0000256" key="2">
    <source>
        <dbReference type="ARBA" id="ARBA00022603"/>
    </source>
</evidence>
<keyword evidence="3" id="KW-0808">Transferase</keyword>
<dbReference type="PANTHER" id="PTHR16515:SF49">
    <property type="entry name" value="GASTRULA ZINC FINGER PROTEIN XLCGF49.1-LIKE-RELATED"/>
    <property type="match status" value="1"/>
</dbReference>
<dbReference type="SMART" id="SM00317">
    <property type="entry name" value="SET"/>
    <property type="match status" value="1"/>
</dbReference>
<dbReference type="AlphaFoldDB" id="A0A8J4UYE8"/>
<keyword evidence="4" id="KW-0949">S-adenosyl-L-methionine</keyword>
<dbReference type="Proteomes" id="UP000727407">
    <property type="component" value="Unassembled WGS sequence"/>
</dbReference>
<dbReference type="Gene3D" id="2.170.270.10">
    <property type="entry name" value="SET domain"/>
    <property type="match status" value="1"/>
</dbReference>
<evidence type="ECO:0000256" key="3">
    <source>
        <dbReference type="ARBA" id="ARBA00022679"/>
    </source>
</evidence>
<comment type="caution">
    <text evidence="13">The sequence shown here is derived from an EMBL/GenBank/DDBJ whole genome shotgun (WGS) entry which is preliminary data.</text>
</comment>
<evidence type="ECO:0000313" key="14">
    <source>
        <dbReference type="Proteomes" id="UP000727407"/>
    </source>
</evidence>
<keyword evidence="8" id="KW-0862">Zinc</keyword>
<dbReference type="GO" id="GO:0032259">
    <property type="term" value="P:methylation"/>
    <property type="evidence" value="ECO:0007669"/>
    <property type="project" value="UniProtKB-KW"/>
</dbReference>
<keyword evidence="7" id="KW-0863">Zinc-finger</keyword>
<dbReference type="InterPro" id="IPR046341">
    <property type="entry name" value="SET_dom_sf"/>
</dbReference>
<keyword evidence="2" id="KW-0489">Methyltransferase</keyword>